<sequence length="324" mass="35873">MRRSESPDDALLTAPAAMLRRTGSLLSKLGGLASMRSRQQGSGSKSRSRPPLVITRVDHPGLHSAVDLPALDISEIIRRKDETLSPPPTPLTPPPQSARTLTSSENRSSMTSGLSDATTTTANELLLHVTVQLGLPDDVLRPSTAGDSFAGRPSMTGMRPSTCGDAQGRRRLRHDYFRVATMDGQPTIPSEYKCPIAMCESRFECFENLQWHWTDHPWNRGGILTPVCDGGVRRLGWWEHKRKFFASLAHGKHRPEFPENASMAPDAGDGTRLRRKSSSIEDICRSDYGDISLLGSRTYHVSPRVVPMWQVARWEAQRDAKAKP</sequence>
<dbReference type="EMBL" id="JANBUP010000203">
    <property type="protein sequence ID" value="KAJ2812539.1"/>
    <property type="molecule type" value="Genomic_DNA"/>
</dbReference>
<name>A0ACC1LNX2_9FUNG</name>
<organism evidence="1 2">
    <name type="scientific">Coemansia furcata</name>
    <dbReference type="NCBI Taxonomy" id="417177"/>
    <lineage>
        <taxon>Eukaryota</taxon>
        <taxon>Fungi</taxon>
        <taxon>Fungi incertae sedis</taxon>
        <taxon>Zoopagomycota</taxon>
        <taxon>Kickxellomycotina</taxon>
        <taxon>Kickxellomycetes</taxon>
        <taxon>Kickxellales</taxon>
        <taxon>Kickxellaceae</taxon>
        <taxon>Coemansia</taxon>
    </lineage>
</organism>
<evidence type="ECO:0000313" key="2">
    <source>
        <dbReference type="Proteomes" id="UP001140096"/>
    </source>
</evidence>
<comment type="caution">
    <text evidence="1">The sequence shown here is derived from an EMBL/GenBank/DDBJ whole genome shotgun (WGS) entry which is preliminary data.</text>
</comment>
<dbReference type="Proteomes" id="UP001140096">
    <property type="component" value="Unassembled WGS sequence"/>
</dbReference>
<keyword evidence="2" id="KW-1185">Reference proteome</keyword>
<evidence type="ECO:0000313" key="1">
    <source>
        <dbReference type="EMBL" id="KAJ2812539.1"/>
    </source>
</evidence>
<accession>A0ACC1LNX2</accession>
<protein>
    <submittedName>
        <fullName evidence="1">Uncharacterized protein</fullName>
    </submittedName>
</protein>
<gene>
    <name evidence="1" type="ORF">H4S07_001330</name>
</gene>
<proteinExistence type="predicted"/>
<reference evidence="1" key="1">
    <citation type="submission" date="2022-07" db="EMBL/GenBank/DDBJ databases">
        <title>Phylogenomic reconstructions and comparative analyses of Kickxellomycotina fungi.</title>
        <authorList>
            <person name="Reynolds N.K."/>
            <person name="Stajich J.E."/>
            <person name="Barry K."/>
            <person name="Grigoriev I.V."/>
            <person name="Crous P."/>
            <person name="Smith M.E."/>
        </authorList>
    </citation>
    <scope>NUCLEOTIDE SEQUENCE</scope>
    <source>
        <strain evidence="1">CBS 102833</strain>
    </source>
</reference>